<accession>A0ABP0PGF0</accession>
<feature type="compositionally biased region" description="Polar residues" evidence="1">
    <location>
        <begin position="142"/>
        <end position="164"/>
    </location>
</feature>
<feature type="compositionally biased region" description="Basic and acidic residues" evidence="1">
    <location>
        <begin position="130"/>
        <end position="139"/>
    </location>
</feature>
<dbReference type="GO" id="GO:0005840">
    <property type="term" value="C:ribosome"/>
    <property type="evidence" value="ECO:0007669"/>
    <property type="project" value="UniProtKB-KW"/>
</dbReference>
<reference evidence="2 3" key="1">
    <citation type="submission" date="2024-02" db="EMBL/GenBank/DDBJ databases">
        <authorList>
            <person name="Chen Y."/>
            <person name="Shah S."/>
            <person name="Dougan E. K."/>
            <person name="Thang M."/>
            <person name="Chan C."/>
        </authorList>
    </citation>
    <scope>NUCLEOTIDE SEQUENCE [LARGE SCALE GENOMIC DNA]</scope>
</reference>
<dbReference type="Proteomes" id="UP001642464">
    <property type="component" value="Unassembled WGS sequence"/>
</dbReference>
<evidence type="ECO:0000313" key="3">
    <source>
        <dbReference type="Proteomes" id="UP001642464"/>
    </source>
</evidence>
<evidence type="ECO:0000313" key="2">
    <source>
        <dbReference type="EMBL" id="CAK9073790.1"/>
    </source>
</evidence>
<feature type="region of interest" description="Disordered" evidence="1">
    <location>
        <begin position="89"/>
        <end position="193"/>
    </location>
</feature>
<gene>
    <name evidence="2" type="ORF">SCF082_LOCUS36049</name>
</gene>
<proteinExistence type="predicted"/>
<organism evidence="2 3">
    <name type="scientific">Durusdinium trenchii</name>
    <dbReference type="NCBI Taxonomy" id="1381693"/>
    <lineage>
        <taxon>Eukaryota</taxon>
        <taxon>Sar</taxon>
        <taxon>Alveolata</taxon>
        <taxon>Dinophyceae</taxon>
        <taxon>Suessiales</taxon>
        <taxon>Symbiodiniaceae</taxon>
        <taxon>Durusdinium</taxon>
    </lineage>
</organism>
<dbReference type="EMBL" id="CAXAMM010035080">
    <property type="protein sequence ID" value="CAK9073790.1"/>
    <property type="molecule type" value="Genomic_DNA"/>
</dbReference>
<keyword evidence="2" id="KW-0687">Ribonucleoprotein</keyword>
<keyword evidence="2" id="KW-0689">Ribosomal protein</keyword>
<protein>
    <submittedName>
        <fullName evidence="2">30S ribosomal protein S6</fullName>
    </submittedName>
</protein>
<sequence length="440" mass="48067">MLGSAIARPSAQELANNYVWLKPIIQASPTKVPSAYFVTDAFLTLDKKLGYKLFRPGPGEDRAYLAGREGVRAKKCVDAEEAGAFLSDAAADDAPVADGDESADSDEAAAPMADAPMSEAEPGSSDSDVEVEKQQKVIEAEQGSTSGSDSGETPKTVEQSSSESETLRLPGRVDEEISDVSSESSDLHRDSQVSSGWMGKGINFAFHEHEKEKSREKHAESMLKELKADMAIHRGFDELKNRAVARLMADENVFEFYVEYCRSSLQRFGDVVYGQLADRGHYLEWILEKKRMLMNKRKEKGGSESEDDQLACQGDKDPKPLKRALSFMDLDGCPPDASWERAKCCKKPKLADAAVAAVSGDMRVVPPTVVKPAKKKTPCDGPRLDVFQGERLDDIPLEARPLQGVEYKGKKGYTVHGANGAATQMVKSYFSFFVCGGCIL</sequence>
<feature type="compositionally biased region" description="Low complexity" evidence="1">
    <location>
        <begin position="108"/>
        <end position="122"/>
    </location>
</feature>
<feature type="compositionally biased region" description="Acidic residues" evidence="1">
    <location>
        <begin position="98"/>
        <end position="107"/>
    </location>
</feature>
<name>A0ABP0PGF0_9DINO</name>
<comment type="caution">
    <text evidence="2">The sequence shown here is derived from an EMBL/GenBank/DDBJ whole genome shotgun (WGS) entry which is preliminary data.</text>
</comment>
<keyword evidence="3" id="KW-1185">Reference proteome</keyword>
<evidence type="ECO:0000256" key="1">
    <source>
        <dbReference type="SAM" id="MobiDB-lite"/>
    </source>
</evidence>